<comment type="similarity">
    <text evidence="6 12">Belongs to the DegT/DnrJ/EryC1 family.</text>
</comment>
<sequence>MQELFHNIANFVKEKFPNQDFIPLHAPVFIGNERKYVMETLDSTFVSSVGSFVNRFEEMMCEITGASYAIAIVNGTNALHLALLLADVQRDDEVLSQSLTFIATCNAISYIGAHPVFVDVDRDTLGMSPNSLSAYLKQNAVRNEDGFSYNRITGKRIKACVPMHTFGFPCRIDEIATICQEWNIVLVEDAAESLGSYYKGIHTGIFGKVGTFSFNGNKTVTCGGGGAIVTNDEELAKKAKHLTTQAKVAHPWAFVHDAIGYNYRMPNLNAALACAQLEQLSPFVENKRELASQYKSYFDTLNIDFHTELNETSANYWLNSLILNSKEEREEFLTFMNSNGVMARPVWELMHHLSMFEHCEKSDLSNSEWIADRLVNIPSSVRL</sequence>
<dbReference type="PANTHER" id="PTHR30244">
    <property type="entry name" value="TRANSAMINASE"/>
    <property type="match status" value="1"/>
</dbReference>
<evidence type="ECO:0000256" key="4">
    <source>
        <dbReference type="ARBA" id="ARBA00022679"/>
    </source>
</evidence>
<dbReference type="InterPro" id="IPR000653">
    <property type="entry name" value="DegT/StrS_aminotransferase"/>
</dbReference>
<dbReference type="FunFam" id="3.40.640.10:FF:000090">
    <property type="entry name" value="Pyridoxal phosphate-dependent aminotransferase"/>
    <property type="match status" value="1"/>
</dbReference>
<dbReference type="AlphaFoldDB" id="A0A1G9WEZ6"/>
<keyword evidence="5 11" id="KW-0663">Pyridoxal phosphate</keyword>
<evidence type="ECO:0000256" key="1">
    <source>
        <dbReference type="ARBA" id="ARBA00001933"/>
    </source>
</evidence>
<protein>
    <recommendedName>
        <fullName evidence="9">GDP-perosamine synthase</fullName>
        <ecNumber evidence="8">2.6.1.102</ecNumber>
    </recommendedName>
</protein>
<dbReference type="SUPFAM" id="SSF53383">
    <property type="entry name" value="PLP-dependent transferases"/>
    <property type="match status" value="1"/>
</dbReference>
<evidence type="ECO:0000256" key="10">
    <source>
        <dbReference type="PIRSR" id="PIRSR000390-1"/>
    </source>
</evidence>
<dbReference type="OrthoDB" id="9810913at2"/>
<keyword evidence="4 13" id="KW-0808">Transferase</keyword>
<dbReference type="InterPro" id="IPR026385">
    <property type="entry name" value="LegC-like"/>
</dbReference>
<dbReference type="GO" id="GO:0102933">
    <property type="term" value="F:GDP-4-dehydro-6-deoxy-D-mannose-4-aminotransferase activity"/>
    <property type="evidence" value="ECO:0007669"/>
    <property type="project" value="UniProtKB-EC"/>
</dbReference>
<dbReference type="RefSeq" id="WP_074608276.1">
    <property type="nucleotide sequence ID" value="NZ_FNGY01000005.1"/>
</dbReference>
<dbReference type="Gene3D" id="3.90.1150.10">
    <property type="entry name" value="Aspartate Aminotransferase, domain 1"/>
    <property type="match status" value="1"/>
</dbReference>
<dbReference type="PIRSF" id="PIRSF000390">
    <property type="entry name" value="PLP_StrS"/>
    <property type="match status" value="1"/>
</dbReference>
<proteinExistence type="inferred from homology"/>
<dbReference type="InterPro" id="IPR015424">
    <property type="entry name" value="PyrdxlP-dep_Trfase"/>
</dbReference>
<keyword evidence="14" id="KW-1185">Reference proteome</keyword>
<evidence type="ECO:0000256" key="9">
    <source>
        <dbReference type="ARBA" id="ARBA00074221"/>
    </source>
</evidence>
<evidence type="ECO:0000256" key="2">
    <source>
        <dbReference type="ARBA" id="ARBA00005125"/>
    </source>
</evidence>
<gene>
    <name evidence="13" type="ORF">SAMN05421820_105155</name>
</gene>
<dbReference type="GO" id="GO:0000271">
    <property type="term" value="P:polysaccharide biosynthetic process"/>
    <property type="evidence" value="ECO:0007669"/>
    <property type="project" value="TreeGrafter"/>
</dbReference>
<evidence type="ECO:0000256" key="5">
    <source>
        <dbReference type="ARBA" id="ARBA00022898"/>
    </source>
</evidence>
<evidence type="ECO:0000256" key="6">
    <source>
        <dbReference type="ARBA" id="ARBA00037999"/>
    </source>
</evidence>
<dbReference type="Proteomes" id="UP000183200">
    <property type="component" value="Unassembled WGS sequence"/>
</dbReference>
<dbReference type="Pfam" id="PF01041">
    <property type="entry name" value="DegT_DnrJ_EryC1"/>
    <property type="match status" value="1"/>
</dbReference>
<keyword evidence="3 13" id="KW-0032">Aminotransferase</keyword>
<accession>A0A1G9WEZ6</accession>
<comment type="pathway">
    <text evidence="2">Bacterial outer membrane biogenesis; LPS O-antigen biosynthesis.</text>
</comment>
<feature type="active site" description="Proton acceptor" evidence="10">
    <location>
        <position position="218"/>
    </location>
</feature>
<dbReference type="InterPro" id="IPR015422">
    <property type="entry name" value="PyrdxlP-dep_Trfase_small"/>
</dbReference>
<comment type="cofactor">
    <cofactor evidence="1">
        <name>pyridoxal 5'-phosphate</name>
        <dbReference type="ChEBI" id="CHEBI:597326"/>
    </cofactor>
</comment>
<evidence type="ECO:0000256" key="11">
    <source>
        <dbReference type="PIRSR" id="PIRSR000390-2"/>
    </source>
</evidence>
<dbReference type="CDD" id="cd00616">
    <property type="entry name" value="AHBA_syn"/>
    <property type="match status" value="1"/>
</dbReference>
<dbReference type="EMBL" id="FNGY01000005">
    <property type="protein sequence ID" value="SDM83132.1"/>
    <property type="molecule type" value="Genomic_DNA"/>
</dbReference>
<dbReference type="InterPro" id="IPR015421">
    <property type="entry name" value="PyrdxlP-dep_Trfase_major"/>
</dbReference>
<dbReference type="GO" id="GO:0030170">
    <property type="term" value="F:pyridoxal phosphate binding"/>
    <property type="evidence" value="ECO:0007669"/>
    <property type="project" value="TreeGrafter"/>
</dbReference>
<name>A0A1G9WEZ6_9SPHI</name>
<evidence type="ECO:0000256" key="7">
    <source>
        <dbReference type="ARBA" id="ARBA00051587"/>
    </source>
</evidence>
<evidence type="ECO:0000256" key="3">
    <source>
        <dbReference type="ARBA" id="ARBA00022576"/>
    </source>
</evidence>
<dbReference type="Gene3D" id="3.40.640.10">
    <property type="entry name" value="Type I PLP-dependent aspartate aminotransferase-like (Major domain)"/>
    <property type="match status" value="1"/>
</dbReference>
<evidence type="ECO:0000313" key="14">
    <source>
        <dbReference type="Proteomes" id="UP000183200"/>
    </source>
</evidence>
<dbReference type="PANTHER" id="PTHR30244:SF30">
    <property type="entry name" value="BLR5990 PROTEIN"/>
    <property type="match status" value="1"/>
</dbReference>
<evidence type="ECO:0000256" key="8">
    <source>
        <dbReference type="ARBA" id="ARBA00066317"/>
    </source>
</evidence>
<evidence type="ECO:0000313" key="13">
    <source>
        <dbReference type="EMBL" id="SDM83132.1"/>
    </source>
</evidence>
<organism evidence="13 14">
    <name type="scientific">Pedobacter steynii</name>
    <dbReference type="NCBI Taxonomy" id="430522"/>
    <lineage>
        <taxon>Bacteria</taxon>
        <taxon>Pseudomonadati</taxon>
        <taxon>Bacteroidota</taxon>
        <taxon>Sphingobacteriia</taxon>
        <taxon>Sphingobacteriales</taxon>
        <taxon>Sphingobacteriaceae</taxon>
        <taxon>Pedobacter</taxon>
    </lineage>
</organism>
<evidence type="ECO:0000256" key="12">
    <source>
        <dbReference type="RuleBase" id="RU004508"/>
    </source>
</evidence>
<dbReference type="NCBIfam" id="TIGR04181">
    <property type="entry name" value="NHT_00031"/>
    <property type="match status" value="1"/>
</dbReference>
<comment type="catalytic activity">
    <reaction evidence="7">
        <text>GDP-alpha-D-perosamine + 2-oxoglutarate = GDP-4-dehydro-alpha-D-rhamnose + L-glutamate</text>
        <dbReference type="Rhea" id="RHEA:36779"/>
        <dbReference type="ChEBI" id="CHEBI:16810"/>
        <dbReference type="ChEBI" id="CHEBI:29985"/>
        <dbReference type="ChEBI" id="CHEBI:57964"/>
        <dbReference type="ChEBI" id="CHEBI:73996"/>
        <dbReference type="EC" id="2.6.1.102"/>
    </reaction>
</comment>
<reference evidence="14" key="1">
    <citation type="submission" date="2016-10" db="EMBL/GenBank/DDBJ databases">
        <authorList>
            <person name="Varghese N."/>
            <person name="Submissions S."/>
        </authorList>
    </citation>
    <scope>NUCLEOTIDE SEQUENCE [LARGE SCALE GENOMIC DNA]</scope>
    <source>
        <strain evidence="14">DSM 19110</strain>
    </source>
</reference>
<dbReference type="EC" id="2.6.1.102" evidence="8"/>
<feature type="modified residue" description="N6-(pyridoxal phosphate)lysine" evidence="11">
    <location>
        <position position="218"/>
    </location>
</feature>